<dbReference type="GO" id="GO:0019557">
    <property type="term" value="P:L-histidine catabolic process to glutamate and formate"/>
    <property type="evidence" value="ECO:0007669"/>
    <property type="project" value="UniProtKB-UniPathway"/>
</dbReference>
<dbReference type="SUPFAM" id="SSF55116">
    <property type="entry name" value="Formiminotransferase domain of formiminotransferase-cyclodeaminase"/>
    <property type="match status" value="2"/>
</dbReference>
<feature type="domain" description="Formiminotransferase C-terminal subdomain" evidence="8">
    <location>
        <begin position="180"/>
        <end position="294"/>
    </location>
</feature>
<keyword evidence="4" id="KW-0963">Cytoplasm</keyword>
<dbReference type="GO" id="GO:0005737">
    <property type="term" value="C:cytoplasm"/>
    <property type="evidence" value="ECO:0007669"/>
    <property type="project" value="UniProtKB-SubCell"/>
</dbReference>
<dbReference type="GO" id="GO:0019556">
    <property type="term" value="P:L-histidine catabolic process to glutamate and formamide"/>
    <property type="evidence" value="ECO:0007669"/>
    <property type="project" value="UniProtKB-UniPathway"/>
</dbReference>
<dbReference type="InterPro" id="IPR022384">
    <property type="entry name" value="FormiminoTrfase_cat_dom_sf"/>
</dbReference>
<dbReference type="SMART" id="SM01221">
    <property type="entry name" value="FTCD"/>
    <property type="match status" value="1"/>
</dbReference>
<comment type="subcellular location">
    <subcellularLocation>
        <location evidence="1">Cytoplasm</location>
    </subcellularLocation>
</comment>
<organism evidence="10 11">
    <name type="scientific">Candidatus Cryosericum terrychapinii</name>
    <dbReference type="NCBI Taxonomy" id="2290919"/>
    <lineage>
        <taxon>Bacteria</taxon>
        <taxon>Pseudomonadati</taxon>
        <taxon>Caldisericota/Cryosericota group</taxon>
        <taxon>Candidatus Cryosericota</taxon>
        <taxon>Candidatus Cryosericia</taxon>
        <taxon>Candidatus Cryosericales</taxon>
        <taxon>Candidatus Cryosericaceae</taxon>
        <taxon>Candidatus Cryosericum</taxon>
    </lineage>
</organism>
<evidence type="ECO:0000256" key="5">
    <source>
        <dbReference type="ARBA" id="ARBA00022679"/>
    </source>
</evidence>
<dbReference type="OrthoDB" id="9773217at2"/>
<evidence type="ECO:0000256" key="4">
    <source>
        <dbReference type="ARBA" id="ARBA00022490"/>
    </source>
</evidence>
<evidence type="ECO:0000256" key="2">
    <source>
        <dbReference type="ARBA" id="ARBA00005082"/>
    </source>
</evidence>
<name>A0A398CU42_9BACT</name>
<reference evidence="10 11" key="1">
    <citation type="submission" date="2018-09" db="EMBL/GenBank/DDBJ databases">
        <title>Discovery and Ecogenomic Context for Candidatus Cryosericales, a Global Caldiserica Order Active in Thawing Permafrost.</title>
        <authorList>
            <person name="Martinez M.A."/>
            <person name="Woodcroft B.J."/>
            <person name="Ignacio Espinoza J.C."/>
            <person name="Zayed A."/>
            <person name="Singleton C.M."/>
            <person name="Boyd J."/>
            <person name="Li Y.-F."/>
            <person name="Purvine S."/>
            <person name="Maughan H."/>
            <person name="Hodgkins S.B."/>
            <person name="Anderson D."/>
            <person name="Sederholm M."/>
            <person name="Temperton B."/>
            <person name="Saleska S.R."/>
            <person name="Tyson G.W."/>
            <person name="Rich V.I."/>
        </authorList>
    </citation>
    <scope>NUCLEOTIDE SEQUENCE [LARGE SCALE GENOMIC DNA]</scope>
    <source>
        <strain evidence="10 11">SMC7</strain>
    </source>
</reference>
<dbReference type="GO" id="GO:0030409">
    <property type="term" value="F:glutamate formimidoyltransferase activity"/>
    <property type="evidence" value="ECO:0007669"/>
    <property type="project" value="UniProtKB-EC"/>
</dbReference>
<comment type="pathway">
    <text evidence="2">Amino-acid degradation; L-histidine degradation into L-glutamate; L-glutamate from N-formimidoyl-L-glutamate (transferase route): step 1/1.</text>
</comment>
<dbReference type="RefSeq" id="WP_119088348.1">
    <property type="nucleotide sequence ID" value="NZ_QXIS01000001.1"/>
</dbReference>
<protein>
    <recommendedName>
        <fullName evidence="3">glutamate formimidoyltransferase</fullName>
        <ecNumber evidence="3">2.1.2.5</ecNumber>
    </recommendedName>
</protein>
<evidence type="ECO:0000256" key="1">
    <source>
        <dbReference type="ARBA" id="ARBA00004496"/>
    </source>
</evidence>
<dbReference type="PANTHER" id="PTHR12234:SF8">
    <property type="entry name" value="FORMIMINOTRANSFERASE-CYCLODEAMINASE"/>
    <property type="match status" value="1"/>
</dbReference>
<evidence type="ECO:0000256" key="3">
    <source>
        <dbReference type="ARBA" id="ARBA00012252"/>
    </source>
</evidence>
<evidence type="ECO:0000313" key="11">
    <source>
        <dbReference type="Proteomes" id="UP000266328"/>
    </source>
</evidence>
<dbReference type="GO" id="GO:0005542">
    <property type="term" value="F:folic acid binding"/>
    <property type="evidence" value="ECO:0007669"/>
    <property type="project" value="UniProtKB-KW"/>
</dbReference>
<feature type="domain" description="Formiminotransferase N-terminal subdomain" evidence="9">
    <location>
        <begin position="3"/>
        <end position="179"/>
    </location>
</feature>
<evidence type="ECO:0000259" key="8">
    <source>
        <dbReference type="SMART" id="SM01221"/>
    </source>
</evidence>
<dbReference type="InterPro" id="IPR012886">
    <property type="entry name" value="Formiminotransferase_N"/>
</dbReference>
<dbReference type="NCBIfam" id="TIGR02024">
    <property type="entry name" value="FtcD"/>
    <property type="match status" value="1"/>
</dbReference>
<evidence type="ECO:0000256" key="7">
    <source>
        <dbReference type="ARBA" id="ARBA00022954"/>
    </source>
</evidence>
<keyword evidence="11" id="KW-1185">Reference proteome</keyword>
<comment type="caution">
    <text evidence="10">The sequence shown here is derived from an EMBL/GenBank/DDBJ whole genome shotgun (WGS) entry which is preliminary data.</text>
</comment>
<dbReference type="InterPro" id="IPR004227">
    <property type="entry name" value="Formiminotransferase_cat"/>
</dbReference>
<evidence type="ECO:0000313" key="10">
    <source>
        <dbReference type="EMBL" id="RIE06916.1"/>
    </source>
</evidence>
<dbReference type="Gene3D" id="3.30.990.10">
    <property type="entry name" value="Formiminotransferase, N-terminal subdomain"/>
    <property type="match status" value="1"/>
</dbReference>
<dbReference type="InterPro" id="IPR037064">
    <property type="entry name" value="Formiminotransferase_N_sf"/>
</dbReference>
<dbReference type="Gene3D" id="3.30.70.670">
    <property type="entry name" value="Formiminotransferase, C-terminal subdomain"/>
    <property type="match status" value="1"/>
</dbReference>
<dbReference type="EMBL" id="QXIS01000001">
    <property type="protein sequence ID" value="RIE06916.1"/>
    <property type="molecule type" value="Genomic_DNA"/>
</dbReference>
<evidence type="ECO:0000256" key="6">
    <source>
        <dbReference type="ARBA" id="ARBA00022808"/>
    </source>
</evidence>
<keyword evidence="6" id="KW-0369">Histidine metabolism</keyword>
<dbReference type="PANTHER" id="PTHR12234">
    <property type="entry name" value="FORMIMINOTRANSFERASE-CYCLODEAMINASE"/>
    <property type="match status" value="1"/>
</dbReference>
<dbReference type="Pfam" id="PF07837">
    <property type="entry name" value="FTCD_N"/>
    <property type="match status" value="1"/>
</dbReference>
<proteinExistence type="predicted"/>
<dbReference type="UniPathway" id="UPA00379">
    <property type="reaction ID" value="UER00555"/>
</dbReference>
<dbReference type="InterPro" id="IPR013802">
    <property type="entry name" value="Formiminotransferase_C"/>
</dbReference>
<evidence type="ECO:0000259" key="9">
    <source>
        <dbReference type="SMART" id="SM01222"/>
    </source>
</evidence>
<dbReference type="Pfam" id="PF02971">
    <property type="entry name" value="FTCD"/>
    <property type="match status" value="1"/>
</dbReference>
<dbReference type="Proteomes" id="UP000266328">
    <property type="component" value="Unassembled WGS sequence"/>
</dbReference>
<sequence>MRKVIECVPNISEGRNADKVGAIAGVIERSGAKLLDLSSDPNHNRTVITYAGEPQAVAEAAFDVAKAAIASIDLTQHHGEHPRMGAVDVIPFIPVGGVTMAECCEIAEQVGKRIGQELNVPVYLYAESARVPQRRKLPTIREGEFEGFAEKIKDPAWQPDFGPAERHPTAGCVAVGARNFLIAYNIDLDTSDVTIANRIAKSMRESSGGLMNVQARGIFLEDKQRAQVSMNILNFATTPLCRVFELVKMEAARYGVGIVESELIGLAPAQAFMDVASYYLQLPGLSRDALVETRIYE</sequence>
<accession>A0A398CU42</accession>
<gene>
    <name evidence="10" type="primary">ftcD</name>
    <name evidence="10" type="ORF">SMC7_00050</name>
</gene>
<dbReference type="InterPro" id="IPR037070">
    <property type="entry name" value="Formiminotransferase_C_sf"/>
</dbReference>
<dbReference type="EC" id="2.1.2.5" evidence="3"/>
<dbReference type="InterPro" id="IPR051623">
    <property type="entry name" value="FTCD"/>
</dbReference>
<keyword evidence="5 10" id="KW-0808">Transferase</keyword>
<dbReference type="SMART" id="SM01222">
    <property type="entry name" value="FTCD_N"/>
    <property type="match status" value="1"/>
</dbReference>
<dbReference type="AlphaFoldDB" id="A0A398CU42"/>
<keyword evidence="7" id="KW-0290">Folate-binding</keyword>